<dbReference type="AlphaFoldDB" id="A0A9W3BEU9"/>
<evidence type="ECO:0000256" key="1">
    <source>
        <dbReference type="ARBA" id="ARBA00004123"/>
    </source>
</evidence>
<dbReference type="Pfam" id="PF05225">
    <property type="entry name" value="HTH_psq"/>
    <property type="match status" value="1"/>
</dbReference>
<evidence type="ECO:0000256" key="7">
    <source>
        <dbReference type="SAM" id="Coils"/>
    </source>
</evidence>
<dbReference type="GO" id="GO:0003677">
    <property type="term" value="F:DNA binding"/>
    <property type="evidence" value="ECO:0007669"/>
    <property type="project" value="UniProtKB-KW"/>
</dbReference>
<feature type="region of interest" description="Disordered" evidence="8">
    <location>
        <begin position="542"/>
        <end position="578"/>
    </location>
</feature>
<dbReference type="InterPro" id="IPR004875">
    <property type="entry name" value="DDE_SF_endonuclease_dom"/>
</dbReference>
<dbReference type="Pfam" id="PF03184">
    <property type="entry name" value="DDE_1"/>
    <property type="match status" value="1"/>
</dbReference>
<keyword evidence="6" id="KW-0539">Nucleus</keyword>
<keyword evidence="7" id="KW-0175">Coiled coil</keyword>
<dbReference type="InterPro" id="IPR050863">
    <property type="entry name" value="CenT-Element_Derived"/>
</dbReference>
<keyword evidence="2" id="KW-0479">Metal-binding</keyword>
<feature type="domain" description="HTH CENPB-type" evidence="9">
    <location>
        <begin position="55"/>
        <end position="130"/>
    </location>
</feature>
<keyword evidence="3" id="KW-0863">Zinc-finger</keyword>
<gene>
    <name evidence="11" type="primary">LOC106050431</name>
</gene>
<evidence type="ECO:0000256" key="8">
    <source>
        <dbReference type="SAM" id="MobiDB-lite"/>
    </source>
</evidence>
<dbReference type="GO" id="GO:0005634">
    <property type="term" value="C:nucleus"/>
    <property type="evidence" value="ECO:0007669"/>
    <property type="project" value="UniProtKB-SubCell"/>
</dbReference>
<dbReference type="SUPFAM" id="SSF46689">
    <property type="entry name" value="Homeodomain-like"/>
    <property type="match status" value="1"/>
</dbReference>
<dbReference type="OrthoDB" id="10058523at2759"/>
<organism evidence="10 11">
    <name type="scientific">Biomphalaria glabrata</name>
    <name type="common">Bloodfluke planorb</name>
    <name type="synonym">Freshwater snail</name>
    <dbReference type="NCBI Taxonomy" id="6526"/>
    <lineage>
        <taxon>Eukaryota</taxon>
        <taxon>Metazoa</taxon>
        <taxon>Spiralia</taxon>
        <taxon>Lophotrochozoa</taxon>
        <taxon>Mollusca</taxon>
        <taxon>Gastropoda</taxon>
        <taxon>Heterobranchia</taxon>
        <taxon>Euthyneura</taxon>
        <taxon>Panpulmonata</taxon>
        <taxon>Hygrophila</taxon>
        <taxon>Lymnaeoidea</taxon>
        <taxon>Planorbidae</taxon>
        <taxon>Biomphalaria</taxon>
    </lineage>
</organism>
<evidence type="ECO:0000256" key="2">
    <source>
        <dbReference type="ARBA" id="ARBA00022723"/>
    </source>
</evidence>
<feature type="compositionally biased region" description="Low complexity" evidence="8">
    <location>
        <begin position="411"/>
        <end position="429"/>
    </location>
</feature>
<accession>A0A9W3BEU9</accession>
<evidence type="ECO:0000259" key="9">
    <source>
        <dbReference type="PROSITE" id="PS51253"/>
    </source>
</evidence>
<dbReference type="Proteomes" id="UP001165740">
    <property type="component" value="Chromosome 9"/>
</dbReference>
<dbReference type="OMA" id="GMEMTTR"/>
<dbReference type="InterPro" id="IPR011011">
    <property type="entry name" value="Znf_FYVE_PHD"/>
</dbReference>
<dbReference type="InterPro" id="IPR009057">
    <property type="entry name" value="Homeodomain-like_sf"/>
</dbReference>
<dbReference type="PANTHER" id="PTHR19303">
    <property type="entry name" value="TRANSPOSON"/>
    <property type="match status" value="1"/>
</dbReference>
<evidence type="ECO:0000256" key="5">
    <source>
        <dbReference type="ARBA" id="ARBA00023125"/>
    </source>
</evidence>
<feature type="region of interest" description="Disordered" evidence="8">
    <location>
        <begin position="375"/>
        <end position="429"/>
    </location>
</feature>
<dbReference type="Gene3D" id="1.10.10.60">
    <property type="entry name" value="Homeodomain-like"/>
    <property type="match status" value="1"/>
</dbReference>
<evidence type="ECO:0000313" key="11">
    <source>
        <dbReference type="RefSeq" id="XP_055897997.1"/>
    </source>
</evidence>
<comment type="subcellular location">
    <subcellularLocation>
        <location evidence="1">Nucleus</location>
    </subcellularLocation>
</comment>
<evidence type="ECO:0000313" key="10">
    <source>
        <dbReference type="Proteomes" id="UP001165740"/>
    </source>
</evidence>
<dbReference type="InterPro" id="IPR001965">
    <property type="entry name" value="Znf_PHD"/>
</dbReference>
<proteinExistence type="predicted"/>
<sequence>MMATKRKPYAKHDSDSISSAIQYIKDKGFSIRQASKKFNIPSSTLYGKLTGTSPIGPTNKCLLTTQEEEKLVKWLVHLVNHGFRKNYGEVRAAAQAMMAARNAYSRSHDGLPTSMWFYSFLTRHPELSSLRKKKALSTESYILEWYSAFKSCLDGIDPAILDNPARIFNASKIGFTFDPQSKKVKGCIGSKSVSARTQVTVLACSNAVGRYISPLLIYPHYVSSKIVLESFPEAALQVSENGWISSNIFFSWLQDTFLPFTNNLPKPILLLVDEHPCHTSLIEISQLCLEHQIILYGLPPHSSHLIQPLDLVFLSALERTWSGATLQHADSDGVKLEAFAKVLRPVWRKVTTHKAALKSFKAAGIYPFDPEKVVGSGKLSSIEDRQASSEDDDSVVSAHQNKESSKSIIVPTQSSASPHSLSPSDVPPSLSTSLNVTPLPFISLNVTPCSSASHDCSPFLSPSNNVQPQTQAAPIKMNSQQLKAIKEYSFFVVDEMSRDQLVMFLSQLANPQPQEFPNPLTEIQFKKFKDLYLSLVRSYELNKEPQPKTSSDESLKMPSLVGKKKSETTRPASPCPVNGEEALKRKMVVEEEVEKKKFCKKLEKEEKKMKRKKMKQHEKMLREKDKIERQKKKNKQTEIKLEPFSQTVEDNNCEKDPVIRRLVDKELTVIKEDYEDLSHDSEINTKCLGCGMRDGRDLTVKCQVCDAWWHAGCTHIANISCAIKLQDFCFVCSKCCPNS</sequence>
<dbReference type="PROSITE" id="PS51253">
    <property type="entry name" value="HTH_CENPB"/>
    <property type="match status" value="1"/>
</dbReference>
<dbReference type="GO" id="GO:0008270">
    <property type="term" value="F:zinc ion binding"/>
    <property type="evidence" value="ECO:0007669"/>
    <property type="project" value="UniProtKB-KW"/>
</dbReference>
<feature type="coiled-coil region" evidence="7">
    <location>
        <begin position="588"/>
        <end position="640"/>
    </location>
</feature>
<dbReference type="InterPro" id="IPR006600">
    <property type="entry name" value="HTH_CenpB_DNA-bd_dom"/>
</dbReference>
<keyword evidence="4" id="KW-0862">Zinc</keyword>
<keyword evidence="5" id="KW-0238">DNA-binding</keyword>
<reference evidence="11" key="1">
    <citation type="submission" date="2025-08" db="UniProtKB">
        <authorList>
            <consortium name="RefSeq"/>
        </authorList>
    </citation>
    <scope>IDENTIFICATION</scope>
</reference>
<dbReference type="SUPFAM" id="SSF57903">
    <property type="entry name" value="FYVE/PHD zinc finger"/>
    <property type="match status" value="1"/>
</dbReference>
<dbReference type="RefSeq" id="XP_055897997.1">
    <property type="nucleotide sequence ID" value="XM_056042022.1"/>
</dbReference>
<evidence type="ECO:0000256" key="3">
    <source>
        <dbReference type="ARBA" id="ARBA00022771"/>
    </source>
</evidence>
<name>A0A9W3BEU9_BIOGL</name>
<dbReference type="GeneID" id="106050431"/>
<dbReference type="PANTHER" id="PTHR19303:SF74">
    <property type="entry name" value="POGO TRANSPOSABLE ELEMENT WITH KRAB DOMAIN"/>
    <property type="match status" value="1"/>
</dbReference>
<dbReference type="InterPro" id="IPR007889">
    <property type="entry name" value="HTH_Psq"/>
</dbReference>
<feature type="compositionally biased region" description="Basic and acidic residues" evidence="8">
    <location>
        <begin position="542"/>
        <end position="555"/>
    </location>
</feature>
<dbReference type="SMART" id="SM00249">
    <property type="entry name" value="PHD"/>
    <property type="match status" value="1"/>
</dbReference>
<dbReference type="CDD" id="cd15517">
    <property type="entry name" value="PHD_TCF19_like"/>
    <property type="match status" value="1"/>
</dbReference>
<keyword evidence="10" id="KW-1185">Reference proteome</keyword>
<evidence type="ECO:0000256" key="6">
    <source>
        <dbReference type="ARBA" id="ARBA00023242"/>
    </source>
</evidence>
<evidence type="ECO:0000256" key="4">
    <source>
        <dbReference type="ARBA" id="ARBA00022833"/>
    </source>
</evidence>
<protein>
    <submittedName>
        <fullName evidence="11">Uncharacterized protein LOC106050431</fullName>
    </submittedName>
</protein>